<organism evidence="1 2">
    <name type="scientific">Cladorrhinum samala</name>
    <dbReference type="NCBI Taxonomy" id="585594"/>
    <lineage>
        <taxon>Eukaryota</taxon>
        <taxon>Fungi</taxon>
        <taxon>Dikarya</taxon>
        <taxon>Ascomycota</taxon>
        <taxon>Pezizomycotina</taxon>
        <taxon>Sordariomycetes</taxon>
        <taxon>Sordariomycetidae</taxon>
        <taxon>Sordariales</taxon>
        <taxon>Podosporaceae</taxon>
        <taxon>Cladorrhinum</taxon>
    </lineage>
</organism>
<protein>
    <submittedName>
        <fullName evidence="1">Uncharacterized protein</fullName>
    </submittedName>
</protein>
<keyword evidence="2" id="KW-1185">Reference proteome</keyword>
<dbReference type="Proteomes" id="UP001321749">
    <property type="component" value="Unassembled WGS sequence"/>
</dbReference>
<gene>
    <name evidence="1" type="ORF">QBC42DRAFT_30782</name>
</gene>
<evidence type="ECO:0000313" key="1">
    <source>
        <dbReference type="EMBL" id="KAK4457915.1"/>
    </source>
</evidence>
<accession>A0AAV9HB94</accession>
<sequence length="238" mass="26923">MLGHASALIPEARTKCTMALADLRRKFTTIQLTRFCNGQICEFVPTVACQRRQHRDRSKCLCHRMYRNRAFRHAVREQLIKPIFLPFTALSPCHNQAPFGKELPGNTSSDEKRLCRTISRGFLITESSMRGSCMADLPVLATGQLPIGVLSSQNYQRPCTYTCDICTHRRSNLSTRRRKMWALMTAFCSLPDRVSLRTSFLSSACLSCKTLVAHMHISEGGLSVALNCFNRPRHASRL</sequence>
<name>A0AAV9HB94_9PEZI</name>
<reference evidence="1" key="1">
    <citation type="journal article" date="2023" name="Mol. Phylogenet. Evol.">
        <title>Genome-scale phylogeny and comparative genomics of the fungal order Sordariales.</title>
        <authorList>
            <person name="Hensen N."/>
            <person name="Bonometti L."/>
            <person name="Westerberg I."/>
            <person name="Brannstrom I.O."/>
            <person name="Guillou S."/>
            <person name="Cros-Aarteil S."/>
            <person name="Calhoun S."/>
            <person name="Haridas S."/>
            <person name="Kuo A."/>
            <person name="Mondo S."/>
            <person name="Pangilinan J."/>
            <person name="Riley R."/>
            <person name="LaButti K."/>
            <person name="Andreopoulos B."/>
            <person name="Lipzen A."/>
            <person name="Chen C."/>
            <person name="Yan M."/>
            <person name="Daum C."/>
            <person name="Ng V."/>
            <person name="Clum A."/>
            <person name="Steindorff A."/>
            <person name="Ohm R.A."/>
            <person name="Martin F."/>
            <person name="Silar P."/>
            <person name="Natvig D.O."/>
            <person name="Lalanne C."/>
            <person name="Gautier V."/>
            <person name="Ament-Velasquez S.L."/>
            <person name="Kruys A."/>
            <person name="Hutchinson M.I."/>
            <person name="Powell A.J."/>
            <person name="Barry K."/>
            <person name="Miller A.N."/>
            <person name="Grigoriev I.V."/>
            <person name="Debuchy R."/>
            <person name="Gladieux P."/>
            <person name="Hiltunen Thoren M."/>
            <person name="Johannesson H."/>
        </authorList>
    </citation>
    <scope>NUCLEOTIDE SEQUENCE</scope>
    <source>
        <strain evidence="1">PSN324</strain>
    </source>
</reference>
<proteinExistence type="predicted"/>
<evidence type="ECO:0000313" key="2">
    <source>
        <dbReference type="Proteomes" id="UP001321749"/>
    </source>
</evidence>
<reference evidence="1" key="2">
    <citation type="submission" date="2023-06" db="EMBL/GenBank/DDBJ databases">
        <authorList>
            <consortium name="Lawrence Berkeley National Laboratory"/>
            <person name="Mondo S.J."/>
            <person name="Hensen N."/>
            <person name="Bonometti L."/>
            <person name="Westerberg I."/>
            <person name="Brannstrom I.O."/>
            <person name="Guillou S."/>
            <person name="Cros-Aarteil S."/>
            <person name="Calhoun S."/>
            <person name="Haridas S."/>
            <person name="Kuo A."/>
            <person name="Pangilinan J."/>
            <person name="Riley R."/>
            <person name="Labutti K."/>
            <person name="Andreopoulos B."/>
            <person name="Lipzen A."/>
            <person name="Chen C."/>
            <person name="Yanf M."/>
            <person name="Daum C."/>
            <person name="Ng V."/>
            <person name="Clum A."/>
            <person name="Steindorff A."/>
            <person name="Ohm R."/>
            <person name="Martin F."/>
            <person name="Silar P."/>
            <person name="Natvig D."/>
            <person name="Lalanne C."/>
            <person name="Gautier V."/>
            <person name="Ament-Velasquez S.L."/>
            <person name="Kruys A."/>
            <person name="Hutchinson M.I."/>
            <person name="Powell A.J."/>
            <person name="Barry K."/>
            <person name="Miller A.N."/>
            <person name="Grigoriev I.V."/>
            <person name="Debuchy R."/>
            <person name="Gladieux P."/>
            <person name="Thoren M.H."/>
            <person name="Johannesson H."/>
        </authorList>
    </citation>
    <scope>NUCLEOTIDE SEQUENCE</scope>
    <source>
        <strain evidence="1">PSN324</strain>
    </source>
</reference>
<dbReference type="EMBL" id="MU865091">
    <property type="protein sequence ID" value="KAK4457915.1"/>
    <property type="molecule type" value="Genomic_DNA"/>
</dbReference>
<comment type="caution">
    <text evidence="1">The sequence shown here is derived from an EMBL/GenBank/DDBJ whole genome shotgun (WGS) entry which is preliminary data.</text>
</comment>
<dbReference type="AlphaFoldDB" id="A0AAV9HB94"/>